<proteinExistence type="predicted"/>
<protein>
    <submittedName>
        <fullName evidence="1">Uncharacterized protein</fullName>
    </submittedName>
</protein>
<sequence length="544" mass="64789">MRRSFQQTTNILKHNLKSQIQQRLSAKSLLCVPKQNFWNQKWVVFQKDDNTLNAQKGKAMAQTSDAGVIKDFDDKFGLAKITDPNVILGHLQECQFSYSMNDLVYFLRKLVQLHKDQKQFKDKREFKALVEEIKDRLENDRHEQYPLIGSYAKCFKDLGVYDKRLWELLEYKVNEDQWYTNFKESLFALEGFTILKGTNDQVRIDYLYEKLERIIDLTVWDQQMTDYKRVVEALAEVNRFEPAIFAKIEMYILRNMSLDYDIKTIVDILYAFGKGEIGQKEFYDAVQITIYKGHLFNRNPLLKTVELPYNGETTSKLLKIFTNAKKLKEFELNPNFVVYMYKMLMSNNTKYNLVNLIDTMKYLSHFQFDTQDEIENHLMNQIPKIEGQVYFKDIQYAIEFLNYKACGKFENTPLHIQRQLYQYIINLIPGSQPADLLDMHQFLIQRDLLKGQEGEIILDLMLTYLNEKMLQIEPKQIEQLLQQIENHIKIVTENEKSRIEHFSTQRNKIRDYLLVCKFTKREEIQDQSKVEEIPRVEQKYSFDS</sequence>
<evidence type="ECO:0000313" key="2">
    <source>
        <dbReference type="Proteomes" id="UP000009168"/>
    </source>
</evidence>
<accession>Q22CU3</accession>
<name>Q22CU3_TETTS</name>
<dbReference type="STRING" id="312017.Q22CU3"/>
<gene>
    <name evidence="1" type="ORF">TTHERM_01015980</name>
</gene>
<dbReference type="AlphaFoldDB" id="Q22CU3"/>
<dbReference type="KEGG" id="tet:TTHERM_01015980"/>
<evidence type="ECO:0000313" key="1">
    <source>
        <dbReference type="EMBL" id="EAR83095.1"/>
    </source>
</evidence>
<dbReference type="OrthoDB" id="286859at2759"/>
<organism evidence="1 2">
    <name type="scientific">Tetrahymena thermophila (strain SB210)</name>
    <dbReference type="NCBI Taxonomy" id="312017"/>
    <lineage>
        <taxon>Eukaryota</taxon>
        <taxon>Sar</taxon>
        <taxon>Alveolata</taxon>
        <taxon>Ciliophora</taxon>
        <taxon>Intramacronucleata</taxon>
        <taxon>Oligohymenophorea</taxon>
        <taxon>Hymenostomatida</taxon>
        <taxon>Tetrahymenina</taxon>
        <taxon>Tetrahymenidae</taxon>
        <taxon>Tetrahymena</taxon>
    </lineage>
</organism>
<dbReference type="Proteomes" id="UP000009168">
    <property type="component" value="Unassembled WGS sequence"/>
</dbReference>
<dbReference type="GeneID" id="7833177"/>
<keyword evidence="2" id="KW-1185">Reference proteome</keyword>
<dbReference type="InParanoid" id="Q22CU3"/>
<dbReference type="RefSeq" id="XP_001030758.1">
    <property type="nucleotide sequence ID" value="XM_001030758.1"/>
</dbReference>
<dbReference type="EMBL" id="GG662478">
    <property type="protein sequence ID" value="EAR83095.1"/>
    <property type="molecule type" value="Genomic_DNA"/>
</dbReference>
<reference evidence="2" key="1">
    <citation type="journal article" date="2006" name="PLoS Biol.">
        <title>Macronuclear genome sequence of the ciliate Tetrahymena thermophila, a model eukaryote.</title>
        <authorList>
            <person name="Eisen J.A."/>
            <person name="Coyne R.S."/>
            <person name="Wu M."/>
            <person name="Wu D."/>
            <person name="Thiagarajan M."/>
            <person name="Wortman J.R."/>
            <person name="Badger J.H."/>
            <person name="Ren Q."/>
            <person name="Amedeo P."/>
            <person name="Jones K.M."/>
            <person name="Tallon L.J."/>
            <person name="Delcher A.L."/>
            <person name="Salzberg S.L."/>
            <person name="Silva J.C."/>
            <person name="Haas B.J."/>
            <person name="Majoros W.H."/>
            <person name="Farzad M."/>
            <person name="Carlton J.M."/>
            <person name="Smith R.K. Jr."/>
            <person name="Garg J."/>
            <person name="Pearlman R.E."/>
            <person name="Karrer K.M."/>
            <person name="Sun L."/>
            <person name="Manning G."/>
            <person name="Elde N.C."/>
            <person name="Turkewitz A.P."/>
            <person name="Asai D.J."/>
            <person name="Wilkes D.E."/>
            <person name="Wang Y."/>
            <person name="Cai H."/>
            <person name="Collins K."/>
            <person name="Stewart B.A."/>
            <person name="Lee S.R."/>
            <person name="Wilamowska K."/>
            <person name="Weinberg Z."/>
            <person name="Ruzzo W.L."/>
            <person name="Wloga D."/>
            <person name="Gaertig J."/>
            <person name="Frankel J."/>
            <person name="Tsao C.-C."/>
            <person name="Gorovsky M.A."/>
            <person name="Keeling P.J."/>
            <person name="Waller R.F."/>
            <person name="Patron N.J."/>
            <person name="Cherry J.M."/>
            <person name="Stover N.A."/>
            <person name="Krieger C.J."/>
            <person name="del Toro C."/>
            <person name="Ryder H.F."/>
            <person name="Williamson S.C."/>
            <person name="Barbeau R.A."/>
            <person name="Hamilton E.P."/>
            <person name="Orias E."/>
        </authorList>
    </citation>
    <scope>NUCLEOTIDE SEQUENCE [LARGE SCALE GENOMIC DNA]</scope>
    <source>
        <strain evidence="2">SB210</strain>
    </source>
</reference>
<dbReference type="eggNOG" id="KOG4235">
    <property type="taxonomic scope" value="Eukaryota"/>
</dbReference>
<dbReference type="HOGENOM" id="CLU_501090_0_0_1"/>